<gene>
    <name evidence="1" type="ORF">T459_23626</name>
</gene>
<dbReference type="Gramene" id="PHT72841">
    <property type="protein sequence ID" value="PHT72841"/>
    <property type="gene ID" value="T459_23626"/>
</dbReference>
<accession>A0A2G2YT83</accession>
<dbReference type="EMBL" id="AYRZ02000009">
    <property type="protein sequence ID" value="PHT72841.1"/>
    <property type="molecule type" value="Genomic_DNA"/>
</dbReference>
<dbReference type="AlphaFoldDB" id="A0A2G2YT83"/>
<sequence>MFKLMASHISLKSSLEAYDKVGVRISKNIRIHQALAGGPENLGCFLDHYRNYIHKARRLRMDQEQYDVALRDKYEKELREENKMDYIKLKLVELENNLLNWDDATAEKVHTTFPNAPKDGTASIPDPLLARRLGKPRTNCYKAKP</sequence>
<evidence type="ECO:0000313" key="2">
    <source>
        <dbReference type="Proteomes" id="UP000222542"/>
    </source>
</evidence>
<comment type="caution">
    <text evidence="1">The sequence shown here is derived from an EMBL/GenBank/DDBJ whole genome shotgun (WGS) entry which is preliminary data.</text>
</comment>
<proteinExistence type="predicted"/>
<keyword evidence="2" id="KW-1185">Reference proteome</keyword>
<name>A0A2G2YT83_CAPAN</name>
<protein>
    <submittedName>
        <fullName evidence="1">Uncharacterized protein</fullName>
    </submittedName>
</protein>
<organism evidence="1 2">
    <name type="scientific">Capsicum annuum</name>
    <name type="common">Capsicum pepper</name>
    <dbReference type="NCBI Taxonomy" id="4072"/>
    <lineage>
        <taxon>Eukaryota</taxon>
        <taxon>Viridiplantae</taxon>
        <taxon>Streptophyta</taxon>
        <taxon>Embryophyta</taxon>
        <taxon>Tracheophyta</taxon>
        <taxon>Spermatophyta</taxon>
        <taxon>Magnoliopsida</taxon>
        <taxon>eudicotyledons</taxon>
        <taxon>Gunneridae</taxon>
        <taxon>Pentapetalae</taxon>
        <taxon>asterids</taxon>
        <taxon>lamiids</taxon>
        <taxon>Solanales</taxon>
        <taxon>Solanaceae</taxon>
        <taxon>Solanoideae</taxon>
        <taxon>Capsiceae</taxon>
        <taxon>Capsicum</taxon>
    </lineage>
</organism>
<evidence type="ECO:0000313" key="1">
    <source>
        <dbReference type="EMBL" id="PHT72841.1"/>
    </source>
</evidence>
<reference evidence="1 2" key="2">
    <citation type="journal article" date="2017" name="Genome Biol.">
        <title>New reference genome sequences of hot pepper reveal the massive evolution of plant disease-resistance genes by retroduplication.</title>
        <authorList>
            <person name="Kim S."/>
            <person name="Park J."/>
            <person name="Yeom S.I."/>
            <person name="Kim Y.M."/>
            <person name="Seo E."/>
            <person name="Kim K.T."/>
            <person name="Kim M.S."/>
            <person name="Lee J.M."/>
            <person name="Cheong K."/>
            <person name="Shin H.S."/>
            <person name="Kim S.B."/>
            <person name="Han K."/>
            <person name="Lee J."/>
            <person name="Park M."/>
            <person name="Lee H.A."/>
            <person name="Lee H.Y."/>
            <person name="Lee Y."/>
            <person name="Oh S."/>
            <person name="Lee J.H."/>
            <person name="Choi E."/>
            <person name="Choi E."/>
            <person name="Lee S.E."/>
            <person name="Jeon J."/>
            <person name="Kim H."/>
            <person name="Choi G."/>
            <person name="Song H."/>
            <person name="Lee J."/>
            <person name="Lee S.C."/>
            <person name="Kwon J.K."/>
            <person name="Lee H.Y."/>
            <person name="Koo N."/>
            <person name="Hong Y."/>
            <person name="Kim R.W."/>
            <person name="Kang W.H."/>
            <person name="Huh J.H."/>
            <person name="Kang B.C."/>
            <person name="Yang T.J."/>
            <person name="Lee Y.H."/>
            <person name="Bennetzen J.L."/>
            <person name="Choi D."/>
        </authorList>
    </citation>
    <scope>NUCLEOTIDE SEQUENCE [LARGE SCALE GENOMIC DNA]</scope>
    <source>
        <strain evidence="2">cv. CM334</strain>
    </source>
</reference>
<dbReference type="Proteomes" id="UP000222542">
    <property type="component" value="Unassembled WGS sequence"/>
</dbReference>
<reference evidence="1 2" key="1">
    <citation type="journal article" date="2014" name="Nat. Genet.">
        <title>Genome sequence of the hot pepper provides insights into the evolution of pungency in Capsicum species.</title>
        <authorList>
            <person name="Kim S."/>
            <person name="Park M."/>
            <person name="Yeom S.I."/>
            <person name="Kim Y.M."/>
            <person name="Lee J.M."/>
            <person name="Lee H.A."/>
            <person name="Seo E."/>
            <person name="Choi J."/>
            <person name="Cheong K."/>
            <person name="Kim K.T."/>
            <person name="Jung K."/>
            <person name="Lee G.W."/>
            <person name="Oh S.K."/>
            <person name="Bae C."/>
            <person name="Kim S.B."/>
            <person name="Lee H.Y."/>
            <person name="Kim S.Y."/>
            <person name="Kim M.S."/>
            <person name="Kang B.C."/>
            <person name="Jo Y.D."/>
            <person name="Yang H.B."/>
            <person name="Jeong H.J."/>
            <person name="Kang W.H."/>
            <person name="Kwon J.K."/>
            <person name="Shin C."/>
            <person name="Lim J.Y."/>
            <person name="Park J.H."/>
            <person name="Huh J.H."/>
            <person name="Kim J.S."/>
            <person name="Kim B.D."/>
            <person name="Cohen O."/>
            <person name="Paran I."/>
            <person name="Suh M.C."/>
            <person name="Lee S.B."/>
            <person name="Kim Y.K."/>
            <person name="Shin Y."/>
            <person name="Noh S.J."/>
            <person name="Park J."/>
            <person name="Seo Y.S."/>
            <person name="Kwon S.Y."/>
            <person name="Kim H.A."/>
            <person name="Park J.M."/>
            <person name="Kim H.J."/>
            <person name="Choi S.B."/>
            <person name="Bosland P.W."/>
            <person name="Reeves G."/>
            <person name="Jo S.H."/>
            <person name="Lee B.W."/>
            <person name="Cho H.T."/>
            <person name="Choi H.S."/>
            <person name="Lee M.S."/>
            <person name="Yu Y."/>
            <person name="Do Choi Y."/>
            <person name="Park B.S."/>
            <person name="van Deynze A."/>
            <person name="Ashrafi H."/>
            <person name="Hill T."/>
            <person name="Kim W.T."/>
            <person name="Pai H.S."/>
            <person name="Ahn H.K."/>
            <person name="Yeam I."/>
            <person name="Giovannoni J.J."/>
            <person name="Rose J.K."/>
            <person name="Sorensen I."/>
            <person name="Lee S.J."/>
            <person name="Kim R.W."/>
            <person name="Choi I.Y."/>
            <person name="Choi B.S."/>
            <person name="Lim J.S."/>
            <person name="Lee Y.H."/>
            <person name="Choi D."/>
        </authorList>
    </citation>
    <scope>NUCLEOTIDE SEQUENCE [LARGE SCALE GENOMIC DNA]</scope>
    <source>
        <strain evidence="2">cv. CM334</strain>
    </source>
</reference>